<keyword evidence="5 7" id="KW-1133">Transmembrane helix</keyword>
<evidence type="ECO:0000259" key="8">
    <source>
        <dbReference type="PROSITE" id="PS50928"/>
    </source>
</evidence>
<accession>A0ABU2HAT4</accession>
<comment type="caution">
    <text evidence="9">The sequence shown here is derived from an EMBL/GenBank/DDBJ whole genome shotgun (WGS) entry which is preliminary data.</text>
</comment>
<dbReference type="RefSeq" id="WP_310913958.1">
    <property type="nucleotide sequence ID" value="NZ_JAVLVT010000010.1"/>
</dbReference>
<feature type="transmembrane region" description="Helical" evidence="7">
    <location>
        <begin position="20"/>
        <end position="44"/>
    </location>
</feature>
<dbReference type="SUPFAM" id="SSF161098">
    <property type="entry name" value="MetI-like"/>
    <property type="match status" value="1"/>
</dbReference>
<evidence type="ECO:0000256" key="5">
    <source>
        <dbReference type="ARBA" id="ARBA00022989"/>
    </source>
</evidence>
<evidence type="ECO:0000256" key="7">
    <source>
        <dbReference type="RuleBase" id="RU363032"/>
    </source>
</evidence>
<feature type="transmembrane region" description="Helical" evidence="7">
    <location>
        <begin position="117"/>
        <end position="138"/>
    </location>
</feature>
<dbReference type="Pfam" id="PF00528">
    <property type="entry name" value="BPD_transp_1"/>
    <property type="match status" value="1"/>
</dbReference>
<feature type="transmembrane region" description="Helical" evidence="7">
    <location>
        <begin position="252"/>
        <end position="272"/>
    </location>
</feature>
<dbReference type="EMBL" id="JAVLVT010000010">
    <property type="protein sequence ID" value="MDS1272391.1"/>
    <property type="molecule type" value="Genomic_DNA"/>
</dbReference>
<keyword evidence="10" id="KW-1185">Reference proteome</keyword>
<gene>
    <name evidence="9" type="ORF">RIF23_19055</name>
</gene>
<dbReference type="PROSITE" id="PS50928">
    <property type="entry name" value="ABC_TM1"/>
    <property type="match status" value="1"/>
</dbReference>
<dbReference type="Proteomes" id="UP001250214">
    <property type="component" value="Unassembled WGS sequence"/>
</dbReference>
<evidence type="ECO:0000313" key="9">
    <source>
        <dbReference type="EMBL" id="MDS1272391.1"/>
    </source>
</evidence>
<feature type="transmembrane region" description="Helical" evidence="7">
    <location>
        <begin position="144"/>
        <end position="166"/>
    </location>
</feature>
<evidence type="ECO:0000313" key="10">
    <source>
        <dbReference type="Proteomes" id="UP001250214"/>
    </source>
</evidence>
<feature type="domain" description="ABC transmembrane type-1" evidence="8">
    <location>
        <begin position="82"/>
        <end position="272"/>
    </location>
</feature>
<keyword evidence="2 7" id="KW-0813">Transport</keyword>
<keyword evidence="6 7" id="KW-0472">Membrane</keyword>
<evidence type="ECO:0000256" key="1">
    <source>
        <dbReference type="ARBA" id="ARBA00004651"/>
    </source>
</evidence>
<dbReference type="InterPro" id="IPR050366">
    <property type="entry name" value="BP-dependent_transpt_permease"/>
</dbReference>
<evidence type="ECO:0000256" key="2">
    <source>
        <dbReference type="ARBA" id="ARBA00022448"/>
    </source>
</evidence>
<evidence type="ECO:0000256" key="6">
    <source>
        <dbReference type="ARBA" id="ARBA00023136"/>
    </source>
</evidence>
<feature type="transmembrane region" description="Helical" evidence="7">
    <location>
        <begin position="212"/>
        <end position="232"/>
    </location>
</feature>
<keyword evidence="3" id="KW-1003">Cell membrane</keyword>
<evidence type="ECO:0000256" key="4">
    <source>
        <dbReference type="ARBA" id="ARBA00022692"/>
    </source>
</evidence>
<protein>
    <submittedName>
        <fullName evidence="9">ABC transporter permease</fullName>
    </submittedName>
</protein>
<sequence>MSPQPGAPTPHLVLRRARRWGAWVPLALPGLLAIALAVGGPLVVAGDPPTSLGQPFQPPGPDLPLGTDHRGRDVWAVVCGAGTGLILLPLLATALSTGIGTTLGMLAGWHGGRVEALALRAAELVLVIPPLLVTLLVLHAAGDASAVVLVALITVLGTPATTRFTWAATTAVVARGYVEHAAALGERTTVLLCREVLPTIAAPVLADAGLRLVGAVYLTASIGFLGLGGPVLGENWGAMVAENLVGASLNPWAALVPAACIVAFATSVNLVADRLADRFRRSW</sequence>
<dbReference type="InterPro" id="IPR000515">
    <property type="entry name" value="MetI-like"/>
</dbReference>
<dbReference type="PANTHER" id="PTHR43386">
    <property type="entry name" value="OLIGOPEPTIDE TRANSPORT SYSTEM PERMEASE PROTEIN APPC"/>
    <property type="match status" value="1"/>
</dbReference>
<evidence type="ECO:0000256" key="3">
    <source>
        <dbReference type="ARBA" id="ARBA00022475"/>
    </source>
</evidence>
<keyword evidence="4 7" id="KW-0812">Transmembrane</keyword>
<organism evidence="9 10">
    <name type="scientific">Lipingzhangella rawalii</name>
    <dbReference type="NCBI Taxonomy" id="2055835"/>
    <lineage>
        <taxon>Bacteria</taxon>
        <taxon>Bacillati</taxon>
        <taxon>Actinomycetota</taxon>
        <taxon>Actinomycetes</taxon>
        <taxon>Streptosporangiales</taxon>
        <taxon>Nocardiopsidaceae</taxon>
        <taxon>Lipingzhangella</taxon>
    </lineage>
</organism>
<name>A0ABU2HAT4_9ACTN</name>
<proteinExistence type="inferred from homology"/>
<dbReference type="PANTHER" id="PTHR43386:SF25">
    <property type="entry name" value="PEPTIDE ABC TRANSPORTER PERMEASE PROTEIN"/>
    <property type="match status" value="1"/>
</dbReference>
<comment type="subcellular location">
    <subcellularLocation>
        <location evidence="1 7">Cell membrane</location>
        <topology evidence="1 7">Multi-pass membrane protein</topology>
    </subcellularLocation>
</comment>
<dbReference type="InterPro" id="IPR035906">
    <property type="entry name" value="MetI-like_sf"/>
</dbReference>
<dbReference type="CDD" id="cd06261">
    <property type="entry name" value="TM_PBP2"/>
    <property type="match status" value="1"/>
</dbReference>
<feature type="transmembrane region" description="Helical" evidence="7">
    <location>
        <begin position="74"/>
        <end position="96"/>
    </location>
</feature>
<reference evidence="10" key="1">
    <citation type="submission" date="2023-07" db="EMBL/GenBank/DDBJ databases">
        <title>Novel species in the genus Lipingzhangella isolated from Sambhar Salt Lake.</title>
        <authorList>
            <person name="Jiya N."/>
            <person name="Kajale S."/>
            <person name="Sharma A."/>
        </authorList>
    </citation>
    <scope>NUCLEOTIDE SEQUENCE [LARGE SCALE GENOMIC DNA]</scope>
    <source>
        <strain evidence="10">LS1_29</strain>
    </source>
</reference>
<comment type="similarity">
    <text evidence="7">Belongs to the binding-protein-dependent transport system permease family.</text>
</comment>
<dbReference type="Gene3D" id="1.10.3720.10">
    <property type="entry name" value="MetI-like"/>
    <property type="match status" value="1"/>
</dbReference>